<proteinExistence type="predicted"/>
<accession>A0A238HDS3</accession>
<reference evidence="1 2" key="1">
    <citation type="submission" date="2017-04" db="EMBL/GenBank/DDBJ databases">
        <authorList>
            <person name="Afonso C.L."/>
            <person name="Miller P.J."/>
            <person name="Scott M.A."/>
            <person name="Spackman E."/>
            <person name="Goraichik I."/>
            <person name="Dimitrov K.M."/>
            <person name="Suarez D.L."/>
            <person name="Swayne D.E."/>
        </authorList>
    </citation>
    <scope>NUCLEOTIDE SEQUENCE [LARGE SCALE GENOMIC DNA]</scope>
    <source>
        <strain evidence="1">LMG 28154</strain>
    </source>
</reference>
<sequence>MLRPCMVGYDVTVSIVAKVIHAVGQASICRSNADLLKTL</sequence>
<name>A0A238HDS3_9BURK</name>
<organism evidence="1 2">
    <name type="scientific">Burkholderia singularis</name>
    <dbReference type="NCBI Taxonomy" id="1503053"/>
    <lineage>
        <taxon>Bacteria</taxon>
        <taxon>Pseudomonadati</taxon>
        <taxon>Pseudomonadota</taxon>
        <taxon>Betaproteobacteria</taxon>
        <taxon>Burkholderiales</taxon>
        <taxon>Burkholderiaceae</taxon>
        <taxon>Burkholderia</taxon>
        <taxon>pseudomallei group</taxon>
    </lineage>
</organism>
<gene>
    <name evidence="1" type="ORF">BSIN_5321</name>
</gene>
<protein>
    <submittedName>
        <fullName evidence="1">Uncharacterized protein</fullName>
    </submittedName>
</protein>
<dbReference type="Proteomes" id="UP000198460">
    <property type="component" value="Unassembled WGS sequence"/>
</dbReference>
<dbReference type="AlphaFoldDB" id="A0A238HDS3"/>
<dbReference type="EMBL" id="FXAN01000131">
    <property type="protein sequence ID" value="SMG03193.1"/>
    <property type="molecule type" value="Genomic_DNA"/>
</dbReference>
<evidence type="ECO:0000313" key="1">
    <source>
        <dbReference type="EMBL" id="SMG03193.1"/>
    </source>
</evidence>
<evidence type="ECO:0000313" key="2">
    <source>
        <dbReference type="Proteomes" id="UP000198460"/>
    </source>
</evidence>